<reference evidence="2 3" key="1">
    <citation type="submission" date="2019-07" db="EMBL/GenBank/DDBJ databases">
        <title>Whole genome shotgun sequence of Pseudonocardia sulfidoxydans NBRC 16205.</title>
        <authorList>
            <person name="Hosoyama A."/>
            <person name="Uohara A."/>
            <person name="Ohji S."/>
            <person name="Ichikawa N."/>
        </authorList>
    </citation>
    <scope>NUCLEOTIDE SEQUENCE [LARGE SCALE GENOMIC DNA]</scope>
    <source>
        <strain evidence="2 3">NBRC 16205</strain>
    </source>
</reference>
<accession>A0A511DFS0</accession>
<evidence type="ECO:0000313" key="3">
    <source>
        <dbReference type="Proteomes" id="UP000321685"/>
    </source>
</evidence>
<evidence type="ECO:0000313" key="2">
    <source>
        <dbReference type="EMBL" id="GEL23631.1"/>
    </source>
</evidence>
<name>A0A511DFS0_9PSEU</name>
<evidence type="ECO:0000256" key="1">
    <source>
        <dbReference type="SAM" id="SignalP"/>
    </source>
</evidence>
<sequence>MRRTPRSLKVSLVALAAAATTVLAGCGGPSDADVAWADGLCGSITTFTDAVKTQPTFDQSNPDSAIQGLEDYLGTASTAVQGSIDSMDKLGPSPIDGGDQVVTQLKTTLTSVKSSFDQARQKLDGVDTSDPTAITGALTEALSPLQELSKIDTSGLNGNADINAAASKAANCQKLQQQNG</sequence>
<dbReference type="AlphaFoldDB" id="A0A511DFS0"/>
<evidence type="ECO:0008006" key="4">
    <source>
        <dbReference type="Google" id="ProtNLM"/>
    </source>
</evidence>
<gene>
    <name evidence="2" type="ORF">PSU4_25850</name>
</gene>
<feature type="chain" id="PRO_5039016016" description="Small secreted protein" evidence="1">
    <location>
        <begin position="25"/>
        <end position="180"/>
    </location>
</feature>
<dbReference type="EMBL" id="BJVJ01000021">
    <property type="protein sequence ID" value="GEL23631.1"/>
    <property type="molecule type" value="Genomic_DNA"/>
</dbReference>
<keyword evidence="3" id="KW-1185">Reference proteome</keyword>
<dbReference type="RefSeq" id="WP_147107077.1">
    <property type="nucleotide sequence ID" value="NZ_BJVJ01000021.1"/>
</dbReference>
<protein>
    <recommendedName>
        <fullName evidence="4">Small secreted protein</fullName>
    </recommendedName>
</protein>
<dbReference type="PROSITE" id="PS51257">
    <property type="entry name" value="PROKAR_LIPOPROTEIN"/>
    <property type="match status" value="1"/>
</dbReference>
<proteinExistence type="predicted"/>
<keyword evidence="1" id="KW-0732">Signal</keyword>
<comment type="caution">
    <text evidence="2">The sequence shown here is derived from an EMBL/GenBank/DDBJ whole genome shotgun (WGS) entry which is preliminary data.</text>
</comment>
<dbReference type="OrthoDB" id="3573478at2"/>
<feature type="signal peptide" evidence="1">
    <location>
        <begin position="1"/>
        <end position="24"/>
    </location>
</feature>
<organism evidence="2 3">
    <name type="scientific">Pseudonocardia sulfidoxydans NBRC 16205</name>
    <dbReference type="NCBI Taxonomy" id="1223511"/>
    <lineage>
        <taxon>Bacteria</taxon>
        <taxon>Bacillati</taxon>
        <taxon>Actinomycetota</taxon>
        <taxon>Actinomycetes</taxon>
        <taxon>Pseudonocardiales</taxon>
        <taxon>Pseudonocardiaceae</taxon>
        <taxon>Pseudonocardia</taxon>
    </lineage>
</organism>
<dbReference type="Proteomes" id="UP000321685">
    <property type="component" value="Unassembled WGS sequence"/>
</dbReference>